<gene>
    <name evidence="5" type="primary">LOC799881</name>
</gene>
<evidence type="ECO:0000259" key="3">
    <source>
        <dbReference type="Pfam" id="PF04664"/>
    </source>
</evidence>
<dbReference type="GO" id="GO:0016020">
    <property type="term" value="C:membrane"/>
    <property type="evidence" value="ECO:0007669"/>
    <property type="project" value="InterPro"/>
</dbReference>
<feature type="compositionally biased region" description="Basic and acidic residues" evidence="2">
    <location>
        <begin position="331"/>
        <end position="368"/>
    </location>
</feature>
<protein>
    <recommendedName>
        <fullName evidence="3">Opioid growth factor receptor (OGFr) conserved domain-containing protein</fullName>
    </recommendedName>
</protein>
<evidence type="ECO:0000313" key="4">
    <source>
        <dbReference type="Proteomes" id="UP000000437"/>
    </source>
</evidence>
<feature type="region of interest" description="Disordered" evidence="2">
    <location>
        <begin position="314"/>
        <end position="391"/>
    </location>
</feature>
<dbReference type="Pfam" id="PF04664">
    <property type="entry name" value="OGFr_N"/>
    <property type="match status" value="1"/>
</dbReference>
<feature type="region of interest" description="Disordered" evidence="2">
    <location>
        <begin position="409"/>
        <end position="433"/>
    </location>
</feature>
<evidence type="ECO:0000256" key="1">
    <source>
        <dbReference type="ARBA" id="ARBA00010365"/>
    </source>
</evidence>
<evidence type="ECO:0000313" key="5">
    <source>
        <dbReference type="RefSeq" id="XP_021329909.1"/>
    </source>
</evidence>
<dbReference type="RefSeq" id="XP_021329909.1">
    <property type="nucleotide sequence ID" value="XM_021474234.2"/>
</dbReference>
<keyword evidence="4" id="KW-1185">Reference proteome</keyword>
<comment type="similarity">
    <text evidence="1">Belongs to the opioid growth factor receptor family.</text>
</comment>
<feature type="domain" description="Opioid growth factor receptor (OGFr) conserved" evidence="3">
    <location>
        <begin position="87"/>
        <end position="288"/>
    </location>
</feature>
<feature type="compositionally biased region" description="Basic and acidic residues" evidence="2">
    <location>
        <begin position="411"/>
        <end position="426"/>
    </location>
</feature>
<dbReference type="Proteomes" id="UP000000437">
    <property type="component" value="Chromosome 11"/>
</dbReference>
<feature type="compositionally biased region" description="Acidic residues" evidence="2">
    <location>
        <begin position="35"/>
        <end position="45"/>
    </location>
</feature>
<dbReference type="InterPro" id="IPR006757">
    <property type="entry name" value="OGF_rcpt"/>
</dbReference>
<feature type="region of interest" description="Disordered" evidence="2">
    <location>
        <begin position="445"/>
        <end position="507"/>
    </location>
</feature>
<feature type="region of interest" description="Disordered" evidence="2">
    <location>
        <begin position="35"/>
        <end position="62"/>
    </location>
</feature>
<name>A0A8M9PYD5_DANRE</name>
<reference evidence="5" key="1">
    <citation type="submission" date="2025-08" db="UniProtKB">
        <authorList>
            <consortium name="RefSeq"/>
        </authorList>
    </citation>
    <scope>IDENTIFICATION</scope>
    <source>
        <strain evidence="5">Tuebingen</strain>
        <tissue evidence="5">Fibroblasts and whole tissue</tissue>
    </source>
</reference>
<evidence type="ECO:0000256" key="2">
    <source>
        <dbReference type="SAM" id="MobiDB-lite"/>
    </source>
</evidence>
<sequence>MSAIWQFIRGLLSYQASPTNDTTFEMELSQDSDGECELDSTWEDEHENKTPSKKKSRRNMRAAKDMQDFRHSCQNLDHGDDEPASGRFYNLEFYRGQIRSSPNDIHIDDFHKQWFGQYNQLENVHTYIQWLFPLQVPGVNSRAHVLTKKEIKNFRRDKQAQSKLVKSYEIMLDFYGIRLVNKDTGEVERAKNWKQRFDHINRHTLNNLRITRILKCLGTLGLEHFQAPLVKFFLHETLVMGELPSVKRAVLDYFLFAVLDKSKRRELVRYAYEHFRPKEEFVWGPKKILQMETSKEDEQERVRTHKIMPGVKKIQACPPPISMKSKKPHKNDHQKDDKAVSLDKFMATEKKLRETKQREEGETCEMNKTHTGPRPEGIGIDNPCKNDHQQGNKKVLSNKLKENNITSVQRANEKSQCRSKNKKAEKQSQGTSVEVEINIGTINFDDDLNKKTDTSDTSISANELTKENIKSDQGAQCSSKEETVKNQEMSVGDEENNDDGIEMSHGD</sequence>
<dbReference type="KEGG" id="dre:799881"/>
<organism evidence="4 5">
    <name type="scientific">Danio rerio</name>
    <name type="common">Zebrafish</name>
    <name type="synonym">Brachydanio rerio</name>
    <dbReference type="NCBI Taxonomy" id="7955"/>
    <lineage>
        <taxon>Eukaryota</taxon>
        <taxon>Metazoa</taxon>
        <taxon>Chordata</taxon>
        <taxon>Craniata</taxon>
        <taxon>Vertebrata</taxon>
        <taxon>Euteleostomi</taxon>
        <taxon>Actinopterygii</taxon>
        <taxon>Neopterygii</taxon>
        <taxon>Teleostei</taxon>
        <taxon>Ostariophysi</taxon>
        <taxon>Cypriniformes</taxon>
        <taxon>Danionidae</taxon>
        <taxon>Danioninae</taxon>
        <taxon>Danio</taxon>
    </lineage>
</organism>
<feature type="compositionally biased region" description="Basic residues" evidence="2">
    <location>
        <begin position="51"/>
        <end position="61"/>
    </location>
</feature>
<dbReference type="GeneID" id="799881"/>
<feature type="compositionally biased region" description="Acidic residues" evidence="2">
    <location>
        <begin position="491"/>
        <end position="501"/>
    </location>
</feature>
<proteinExistence type="inferred from homology"/>
<dbReference type="GO" id="GO:0140625">
    <property type="term" value="F:opioid growth factor receptor activity"/>
    <property type="evidence" value="ECO:0007669"/>
    <property type="project" value="InterPro"/>
</dbReference>
<dbReference type="AlphaFoldDB" id="A0A8M9PYD5"/>
<dbReference type="InterPro" id="IPR039574">
    <property type="entry name" value="OGFr"/>
</dbReference>
<accession>A0A8M9PYD5</accession>
<dbReference type="PANTHER" id="PTHR14015">
    <property type="entry name" value="OPIOID GROWTH FACTOR RECEPTOR OGFR ZETA-TYPE OPIOID RECEPTOR"/>
    <property type="match status" value="1"/>
</dbReference>
<dbReference type="PANTHER" id="PTHR14015:SF1">
    <property type="entry name" value="OPIOID GROWTH FACTOR RECEPTOR"/>
    <property type="match status" value="1"/>
</dbReference>